<feature type="domain" description="N-acetyltransferase" evidence="4">
    <location>
        <begin position="656"/>
        <end position="817"/>
    </location>
</feature>
<evidence type="ECO:0000313" key="6">
    <source>
        <dbReference type="Proteomes" id="UP001174908"/>
    </source>
</evidence>
<dbReference type="Gene3D" id="3.30.470.20">
    <property type="entry name" value="ATP-grasp fold, B domain"/>
    <property type="match status" value="1"/>
</dbReference>
<dbReference type="Gene3D" id="3.40.630.30">
    <property type="match status" value="1"/>
</dbReference>
<dbReference type="EMBL" id="JASZYV010000001">
    <property type="protein sequence ID" value="MDM0044452.1"/>
    <property type="molecule type" value="Genomic_DNA"/>
</dbReference>
<keyword evidence="2" id="KW-0547">Nucleotide-binding</keyword>
<dbReference type="InterPro" id="IPR036291">
    <property type="entry name" value="NAD(P)-bd_dom_sf"/>
</dbReference>
<evidence type="ECO:0000256" key="3">
    <source>
        <dbReference type="ARBA" id="ARBA00022840"/>
    </source>
</evidence>
<dbReference type="InterPro" id="IPR000182">
    <property type="entry name" value="GNAT_dom"/>
</dbReference>
<evidence type="ECO:0000256" key="2">
    <source>
        <dbReference type="ARBA" id="ARBA00022741"/>
    </source>
</evidence>
<name>A0ABT7N934_9BURK</name>
<dbReference type="InterPro" id="IPR016102">
    <property type="entry name" value="Succinyl-CoA_synth-like"/>
</dbReference>
<proteinExistence type="predicted"/>
<dbReference type="CDD" id="cd04301">
    <property type="entry name" value="NAT_SF"/>
    <property type="match status" value="1"/>
</dbReference>
<evidence type="ECO:0000256" key="1">
    <source>
        <dbReference type="ARBA" id="ARBA00022598"/>
    </source>
</evidence>
<protein>
    <submittedName>
        <fullName evidence="5">GNAT family N-acetyltransferase</fullName>
        <ecNumber evidence="5">2.3.1.-</ecNumber>
    </submittedName>
</protein>
<dbReference type="Pfam" id="PF13549">
    <property type="entry name" value="ATP-grasp_5"/>
    <property type="match status" value="1"/>
</dbReference>
<dbReference type="Pfam" id="PF13607">
    <property type="entry name" value="Succ_CoA_lig"/>
    <property type="match status" value="1"/>
</dbReference>
<dbReference type="SUPFAM" id="SSF52210">
    <property type="entry name" value="Succinyl-CoA synthetase domains"/>
    <property type="match status" value="2"/>
</dbReference>
<organism evidence="5 6">
    <name type="scientific">Variovorax dokdonensis</name>
    <dbReference type="NCBI Taxonomy" id="344883"/>
    <lineage>
        <taxon>Bacteria</taxon>
        <taxon>Pseudomonadati</taxon>
        <taxon>Pseudomonadota</taxon>
        <taxon>Betaproteobacteria</taxon>
        <taxon>Burkholderiales</taxon>
        <taxon>Comamonadaceae</taxon>
        <taxon>Variovorax</taxon>
    </lineage>
</organism>
<dbReference type="InterPro" id="IPR003781">
    <property type="entry name" value="CoA-bd"/>
</dbReference>
<keyword evidence="3" id="KW-0067">ATP-binding</keyword>
<evidence type="ECO:0000313" key="5">
    <source>
        <dbReference type="EMBL" id="MDM0044452.1"/>
    </source>
</evidence>
<keyword evidence="1" id="KW-0436">Ligase</keyword>
<dbReference type="InterPro" id="IPR051538">
    <property type="entry name" value="Acyl-CoA_Synth/Transferase"/>
</dbReference>
<dbReference type="RefSeq" id="WP_286659490.1">
    <property type="nucleotide sequence ID" value="NZ_JASZYV010000001.1"/>
</dbReference>
<dbReference type="SUPFAM" id="SSF51735">
    <property type="entry name" value="NAD(P)-binding Rossmann-fold domains"/>
    <property type="match status" value="1"/>
</dbReference>
<gene>
    <name evidence="5" type="ORF">QTH91_08180</name>
</gene>
<accession>A0ABT7N934</accession>
<dbReference type="Gene3D" id="3.40.50.261">
    <property type="entry name" value="Succinyl-CoA synthetase domains"/>
    <property type="match status" value="2"/>
</dbReference>
<dbReference type="Gene3D" id="3.40.50.720">
    <property type="entry name" value="NAD(P)-binding Rossmann-like Domain"/>
    <property type="match status" value="1"/>
</dbReference>
<reference evidence="5" key="1">
    <citation type="submission" date="2023-06" db="EMBL/GenBank/DDBJ databases">
        <authorList>
            <person name="Jiang Y."/>
            <person name="Liu Q."/>
        </authorList>
    </citation>
    <scope>NUCLEOTIDE SEQUENCE</scope>
    <source>
        <strain evidence="5">CGMCC 1.12089</strain>
    </source>
</reference>
<evidence type="ECO:0000259" key="4">
    <source>
        <dbReference type="PROSITE" id="PS51186"/>
    </source>
</evidence>
<dbReference type="PANTHER" id="PTHR43334:SF1">
    <property type="entry name" value="3-HYDROXYPROPIONATE--COA LIGASE [ADP-FORMING]"/>
    <property type="match status" value="1"/>
</dbReference>
<dbReference type="SUPFAM" id="SSF55729">
    <property type="entry name" value="Acyl-CoA N-acyltransferases (Nat)"/>
    <property type="match status" value="1"/>
</dbReference>
<keyword evidence="5" id="KW-0808">Transferase</keyword>
<dbReference type="PANTHER" id="PTHR43334">
    <property type="entry name" value="ACETATE--COA LIGASE [ADP-FORMING]"/>
    <property type="match status" value="1"/>
</dbReference>
<dbReference type="GO" id="GO:0016746">
    <property type="term" value="F:acyltransferase activity"/>
    <property type="evidence" value="ECO:0007669"/>
    <property type="project" value="UniProtKB-KW"/>
</dbReference>
<dbReference type="SMART" id="SM00881">
    <property type="entry name" value="CoA_binding"/>
    <property type="match status" value="1"/>
</dbReference>
<dbReference type="Proteomes" id="UP001174908">
    <property type="component" value="Unassembled WGS sequence"/>
</dbReference>
<comment type="caution">
    <text evidence="5">The sequence shown here is derived from an EMBL/GenBank/DDBJ whole genome shotgun (WGS) entry which is preliminary data.</text>
</comment>
<sequence>MTVRHLESLFTPASVAVFGASERPGSVGATVWKNLLAGGFKGPVWAVNPKHARLGEREVYANADALPAPPDLALLCSPPRTIAPLVARLGAMGTRAAIIMTPGLTAEQRQAALNAARPHVLRLLGPRSIGLLNPNIGLNATLAHVGAKPGQLAFVSQSGALVTAFLDWARGRGIGVSSLVSLGDRCDVDFGDVLDWLASDWKTRAILLYIESVTAPRKFMSAARAAARNKPVIVVKAGRGGAGLAAVQSRSGDGPVGDDLVYDAAIRRAGMLRVDTLQDLLTAATTLARFRANQSSVITIMTNGGGAGVAAADAADAAGVALATPSARLRQASKDLDAPWLSHNPVDIGGDAPVQRYVDTLGALMADPDAGAVILLHAPSDNVSAADIAQACLPALKTQAIPRVMTCWMGDAAVAPARETFERAGAPCYITPESAVRAFAMLQTYRRNQEALMEVPSVGENASPDTDAARVLIEQANEWLDQAQVATLLGAYGIALAPPGESTDPLALAHRAARSRQIQVVARIDPLFGPVILCGHGGSGEEDMAAGLPPLNRVLAREMVQHTRVARWGEFGDGVRPPVRLEALYDVLIAISQMLAEQPRLAELELSPLWLDDQDARVGTARVRVSRTPVAGAERFAIVPYPTQWSRQLQWQGRTITLRPIRPEDEPQHAAFVERASMEDLRLRFFSARKSLPHSELARMTQIDYDREMAFIAEGLDADGHPETLGVGRTVANPDLVEAEFAVLVRSDLKGMGMGRLLLSELITHARARGYERLYGIVLRENQGMLGLARSLGFVAERHEDDEPDTQRMVLHLKPAP</sequence>
<dbReference type="Pfam" id="PF13380">
    <property type="entry name" value="CoA_binding_2"/>
    <property type="match status" value="1"/>
</dbReference>
<dbReference type="Pfam" id="PF00583">
    <property type="entry name" value="Acetyltransf_1"/>
    <property type="match status" value="1"/>
</dbReference>
<dbReference type="PROSITE" id="PS51186">
    <property type="entry name" value="GNAT"/>
    <property type="match status" value="1"/>
</dbReference>
<dbReference type="EC" id="2.3.1.-" evidence="5"/>
<dbReference type="SUPFAM" id="SSF56059">
    <property type="entry name" value="Glutathione synthetase ATP-binding domain-like"/>
    <property type="match status" value="1"/>
</dbReference>
<dbReference type="InterPro" id="IPR032875">
    <property type="entry name" value="Succ_CoA_lig_flav_dom"/>
</dbReference>
<dbReference type="InterPro" id="IPR016181">
    <property type="entry name" value="Acyl_CoA_acyltransferase"/>
</dbReference>
<keyword evidence="5" id="KW-0012">Acyltransferase</keyword>
<keyword evidence="6" id="KW-1185">Reference proteome</keyword>